<proteinExistence type="predicted"/>
<dbReference type="AlphaFoldDB" id="A2C8T6"/>
<dbReference type="EMBL" id="CP000554">
    <property type="protein sequence ID" value="ABM77896.1"/>
    <property type="molecule type" value="Genomic_DNA"/>
</dbReference>
<organism evidence="2 3">
    <name type="scientific">Prochlorococcus marinus (strain MIT 9303)</name>
    <dbReference type="NCBI Taxonomy" id="59922"/>
    <lineage>
        <taxon>Bacteria</taxon>
        <taxon>Bacillati</taxon>
        <taxon>Cyanobacteriota</taxon>
        <taxon>Cyanophyceae</taxon>
        <taxon>Synechococcales</taxon>
        <taxon>Prochlorococcaceae</taxon>
        <taxon>Prochlorococcus</taxon>
    </lineage>
</organism>
<evidence type="ECO:0000313" key="2">
    <source>
        <dbReference type="EMBL" id="ABM77896.1"/>
    </source>
</evidence>
<name>A2C8T6_PROM3</name>
<feature type="coiled-coil region" evidence="1">
    <location>
        <begin position="114"/>
        <end position="148"/>
    </location>
</feature>
<reference evidence="2 3" key="1">
    <citation type="journal article" date="2007" name="PLoS Genet.">
        <title>Patterns and implications of gene gain and loss in the evolution of Prochlorococcus.</title>
        <authorList>
            <person name="Kettler G.C."/>
            <person name="Martiny A.C."/>
            <person name="Huang K."/>
            <person name="Zucker J."/>
            <person name="Coleman M.L."/>
            <person name="Rodrigue S."/>
            <person name="Chen F."/>
            <person name="Lapidus A."/>
            <person name="Ferriera S."/>
            <person name="Johnson J."/>
            <person name="Steglich C."/>
            <person name="Church G.M."/>
            <person name="Richardson P."/>
            <person name="Chisholm S.W."/>
        </authorList>
    </citation>
    <scope>NUCLEOTIDE SEQUENCE [LARGE SCALE GENOMIC DNA]</scope>
    <source>
        <strain evidence="2 3">MIT 9303</strain>
    </source>
</reference>
<dbReference type="HOGENOM" id="CLU_1625607_0_0_3"/>
<gene>
    <name evidence="2" type="ordered locus">P9303_11471</name>
</gene>
<evidence type="ECO:0000256" key="1">
    <source>
        <dbReference type="SAM" id="Coils"/>
    </source>
</evidence>
<accession>A2C8T6</accession>
<keyword evidence="1" id="KW-0175">Coiled coil</keyword>
<protein>
    <submittedName>
        <fullName evidence="2">Uncharacterized protein</fullName>
    </submittedName>
</protein>
<dbReference type="Proteomes" id="UP000002274">
    <property type="component" value="Chromosome"/>
</dbReference>
<sequence length="163" mass="18724">MLDAFIAEKPPGLNLAQAMQLLYSLDDAPIDRWILSRENRTRVVQNGMSISDRPWFSRPFWFGCTIQLHQTVGVLKRSIMYSLFDSVFDVPFGYSIPRDRVVVIPDSQYNKLRAQENERQVAKLEARKEHHSQVIERLNEQIGELQAALPAAEPDKELAATKE</sequence>
<dbReference type="KEGG" id="pmf:P9303_11471"/>
<evidence type="ECO:0000313" key="3">
    <source>
        <dbReference type="Proteomes" id="UP000002274"/>
    </source>
</evidence>